<dbReference type="Proteomes" id="UP000016960">
    <property type="component" value="Unassembled WGS sequence"/>
</dbReference>
<comment type="caution">
    <text evidence="1">The sequence shown here is derived from an EMBL/GenBank/DDBJ whole genome shotgun (WGS) entry which is preliminary data.</text>
</comment>
<keyword evidence="2" id="KW-1185">Reference proteome</keyword>
<dbReference type="EMBL" id="ASSJ01000076">
    <property type="protein sequence ID" value="ERN40569.1"/>
    <property type="molecule type" value="Genomic_DNA"/>
</dbReference>
<dbReference type="InParanoid" id="U5DJ04"/>
<dbReference type="AlphaFoldDB" id="U5DJ04"/>
<evidence type="ECO:0000313" key="1">
    <source>
        <dbReference type="EMBL" id="ERN40569.1"/>
    </source>
</evidence>
<gene>
    <name evidence="1" type="ORF">KR51_00031170</name>
</gene>
<organism evidence="1 2">
    <name type="scientific">Rubidibacter lacunae KORDI 51-2</name>
    <dbReference type="NCBI Taxonomy" id="582515"/>
    <lineage>
        <taxon>Bacteria</taxon>
        <taxon>Bacillati</taxon>
        <taxon>Cyanobacteriota</taxon>
        <taxon>Cyanophyceae</taxon>
        <taxon>Oscillatoriophycideae</taxon>
        <taxon>Chroococcales</taxon>
        <taxon>Aphanothecaceae</taxon>
        <taxon>Rubidibacter</taxon>
    </lineage>
</organism>
<name>U5DJ04_9CHRO</name>
<accession>U5DJ04</accession>
<protein>
    <submittedName>
        <fullName evidence="1">Uncharacterized protein</fullName>
    </submittedName>
</protein>
<reference evidence="1 2" key="1">
    <citation type="submission" date="2013-05" db="EMBL/GenBank/DDBJ databases">
        <title>Draft genome sequence of Rubidibacter lacunae KORDI 51-2.</title>
        <authorList>
            <person name="Choi D.H."/>
            <person name="Noh J.H."/>
            <person name="Kwon K.-K."/>
            <person name="Lee J.-H."/>
            <person name="Ryu J.-Y."/>
        </authorList>
    </citation>
    <scope>NUCLEOTIDE SEQUENCE [LARGE SCALE GENOMIC DNA]</scope>
    <source>
        <strain evidence="1 2">KORDI 51-2</strain>
    </source>
</reference>
<proteinExistence type="predicted"/>
<evidence type="ECO:0000313" key="2">
    <source>
        <dbReference type="Proteomes" id="UP000016960"/>
    </source>
</evidence>
<sequence length="90" mass="9937">MNIALRGFCPFSTPTVLRTQEIDNVALLGDLEPSRRELEMCGSPKLPPRPQIDLRILPGQVHSAIGFRKHPRLPRLLPDPIGCVNTATSV</sequence>